<dbReference type="SMART" id="SM00382">
    <property type="entry name" value="AAA"/>
    <property type="match status" value="1"/>
</dbReference>
<dbReference type="CDD" id="cd03224">
    <property type="entry name" value="ABC_TM1139_LivF_branched"/>
    <property type="match status" value="1"/>
</dbReference>
<proteinExistence type="inferred from homology"/>
<dbReference type="PROSITE" id="PS50893">
    <property type="entry name" value="ABC_TRANSPORTER_2"/>
    <property type="match status" value="1"/>
</dbReference>
<evidence type="ECO:0000256" key="2">
    <source>
        <dbReference type="ARBA" id="ARBA00022448"/>
    </source>
</evidence>
<dbReference type="EMBL" id="JBFRYC010000004">
    <property type="protein sequence ID" value="MEX1661709.1"/>
    <property type="molecule type" value="Genomic_DNA"/>
</dbReference>
<dbReference type="Pfam" id="PF00005">
    <property type="entry name" value="ABC_tran"/>
    <property type="match status" value="1"/>
</dbReference>
<dbReference type="InterPro" id="IPR003439">
    <property type="entry name" value="ABC_transporter-like_ATP-bd"/>
</dbReference>
<comment type="caution">
    <text evidence="7">The sequence shown here is derived from an EMBL/GenBank/DDBJ whole genome shotgun (WGS) entry which is preliminary data.</text>
</comment>
<evidence type="ECO:0000256" key="3">
    <source>
        <dbReference type="ARBA" id="ARBA00022741"/>
    </source>
</evidence>
<accession>A0ABV3TK54</accession>
<dbReference type="PANTHER" id="PTHR43820">
    <property type="entry name" value="HIGH-AFFINITY BRANCHED-CHAIN AMINO ACID TRANSPORT ATP-BINDING PROTEIN LIVF"/>
    <property type="match status" value="1"/>
</dbReference>
<dbReference type="SUPFAM" id="SSF52540">
    <property type="entry name" value="P-loop containing nucleoside triphosphate hydrolases"/>
    <property type="match status" value="1"/>
</dbReference>
<feature type="domain" description="ABC transporter" evidence="6">
    <location>
        <begin position="5"/>
        <end position="234"/>
    </location>
</feature>
<dbReference type="RefSeq" id="WP_368391687.1">
    <property type="nucleotide sequence ID" value="NZ_JBFRYC010000004.1"/>
</dbReference>
<evidence type="ECO:0000313" key="7">
    <source>
        <dbReference type="EMBL" id="MEX1661709.1"/>
    </source>
</evidence>
<sequence>MSALLEVDKVEAGYGDVQVLWGADMIVAKGETVLLMGVNGAGKTTLLRSLVGLQPCRGGAIRLNGEDISALHPDARIRRGMAYMSELGVFPTLSIAENLRLGAYALSGAQARQRADQMYQMFPDLAKKRRAAAASLSGGQRKMLGLAKTLMSGAELILLDEPSSGLAPVFVSQVIETLKEVIGTGTSLLIAEQNIAFLALADRGYLMDHGRMAVSGTRAELEDSDAVRKAYFGVSANG</sequence>
<keyword evidence="4 7" id="KW-0067">ATP-binding</keyword>
<dbReference type="InterPro" id="IPR003593">
    <property type="entry name" value="AAA+_ATPase"/>
</dbReference>
<dbReference type="GO" id="GO:0005524">
    <property type="term" value="F:ATP binding"/>
    <property type="evidence" value="ECO:0007669"/>
    <property type="project" value="UniProtKB-KW"/>
</dbReference>
<dbReference type="InterPro" id="IPR027417">
    <property type="entry name" value="P-loop_NTPase"/>
</dbReference>
<keyword evidence="3" id="KW-0547">Nucleotide-binding</keyword>
<protein>
    <submittedName>
        <fullName evidence="7">ABC transporter ATP-binding protein</fullName>
    </submittedName>
</protein>
<evidence type="ECO:0000256" key="4">
    <source>
        <dbReference type="ARBA" id="ARBA00022840"/>
    </source>
</evidence>
<keyword evidence="5" id="KW-0029">Amino-acid transport</keyword>
<organism evidence="7 8">
    <name type="scientific">Thioclava arctica</name>
    <dbReference type="NCBI Taxonomy" id="3238301"/>
    <lineage>
        <taxon>Bacteria</taxon>
        <taxon>Pseudomonadati</taxon>
        <taxon>Pseudomonadota</taxon>
        <taxon>Alphaproteobacteria</taxon>
        <taxon>Rhodobacterales</taxon>
        <taxon>Paracoccaceae</taxon>
        <taxon>Thioclava</taxon>
    </lineage>
</organism>
<evidence type="ECO:0000313" key="8">
    <source>
        <dbReference type="Proteomes" id="UP001557465"/>
    </source>
</evidence>
<evidence type="ECO:0000256" key="1">
    <source>
        <dbReference type="ARBA" id="ARBA00005417"/>
    </source>
</evidence>
<keyword evidence="8" id="KW-1185">Reference proteome</keyword>
<evidence type="ECO:0000256" key="5">
    <source>
        <dbReference type="ARBA" id="ARBA00022970"/>
    </source>
</evidence>
<dbReference type="PROSITE" id="PS00211">
    <property type="entry name" value="ABC_TRANSPORTER_1"/>
    <property type="match status" value="1"/>
</dbReference>
<reference evidence="7 8" key="1">
    <citation type="journal article" date="2011" name="Int. J. Syst. Evol. Microbiol.">
        <title>Zhongshania antarctica gen. nov., sp. nov. and Zhongshania guokunii sp. nov., gammaproteobacteria respectively isolated from coastal attached (fast) ice and surface seawater of the Antarctic.</title>
        <authorList>
            <person name="Li H.J."/>
            <person name="Zhang X.Y."/>
            <person name="Chen C.X."/>
            <person name="Zhang Y.J."/>
            <person name="Gao Z.M."/>
            <person name="Yu Y."/>
            <person name="Chen X.L."/>
            <person name="Chen B."/>
            <person name="Zhang Y.Z."/>
        </authorList>
    </citation>
    <scope>NUCLEOTIDE SEQUENCE [LARGE SCALE GENOMIC DNA]</scope>
    <source>
        <strain evidence="7 8">15-R06ZXC-3</strain>
    </source>
</reference>
<dbReference type="Gene3D" id="3.40.50.300">
    <property type="entry name" value="P-loop containing nucleotide triphosphate hydrolases"/>
    <property type="match status" value="1"/>
</dbReference>
<dbReference type="PANTHER" id="PTHR43820:SF4">
    <property type="entry name" value="HIGH-AFFINITY BRANCHED-CHAIN AMINO ACID TRANSPORT ATP-BINDING PROTEIN LIVF"/>
    <property type="match status" value="1"/>
</dbReference>
<dbReference type="Proteomes" id="UP001557465">
    <property type="component" value="Unassembled WGS sequence"/>
</dbReference>
<evidence type="ECO:0000259" key="6">
    <source>
        <dbReference type="PROSITE" id="PS50893"/>
    </source>
</evidence>
<keyword evidence="2" id="KW-0813">Transport</keyword>
<name>A0ABV3TK54_9RHOB</name>
<comment type="similarity">
    <text evidence="1">Belongs to the ABC transporter superfamily.</text>
</comment>
<dbReference type="InterPro" id="IPR052156">
    <property type="entry name" value="BCAA_Transport_ATP-bd_LivF"/>
</dbReference>
<dbReference type="InterPro" id="IPR017871">
    <property type="entry name" value="ABC_transporter-like_CS"/>
</dbReference>
<gene>
    <name evidence="7" type="ORF">AB4874_08600</name>
</gene>